<dbReference type="Proteomes" id="UP000249842">
    <property type="component" value="Unassembled WGS sequence"/>
</dbReference>
<dbReference type="InterPro" id="IPR042047">
    <property type="entry name" value="SleB_dom1"/>
</dbReference>
<comment type="caution">
    <text evidence="2">The sequence shown here is derived from an EMBL/GenBank/DDBJ whole genome shotgun (WGS) entry which is preliminary data.</text>
</comment>
<reference evidence="3" key="1">
    <citation type="submission" date="2018-05" db="EMBL/GenBank/DDBJ databases">
        <authorList>
            <person name="Li X."/>
        </authorList>
    </citation>
    <scope>NUCLEOTIDE SEQUENCE [LARGE SCALE GENOMIC DNA]</scope>
    <source>
        <strain evidence="3">HKS-05</strain>
    </source>
</reference>
<keyword evidence="3" id="KW-1185">Reference proteome</keyword>
<evidence type="ECO:0000313" key="3">
    <source>
        <dbReference type="Proteomes" id="UP000249842"/>
    </source>
</evidence>
<proteinExistence type="predicted"/>
<organism evidence="2 3">
    <name type="scientific">Phenylobacterium hankyongense</name>
    <dbReference type="NCBI Taxonomy" id="1813876"/>
    <lineage>
        <taxon>Bacteria</taxon>
        <taxon>Pseudomonadati</taxon>
        <taxon>Pseudomonadota</taxon>
        <taxon>Alphaproteobacteria</taxon>
        <taxon>Caulobacterales</taxon>
        <taxon>Caulobacteraceae</taxon>
        <taxon>Phenylobacterium</taxon>
    </lineage>
</organism>
<dbReference type="OrthoDB" id="9785345at2"/>
<dbReference type="Pfam" id="PF07486">
    <property type="entry name" value="Hydrolase_2"/>
    <property type="match status" value="1"/>
</dbReference>
<name>A0A328B359_9CAUL</name>
<protein>
    <submittedName>
        <fullName evidence="2">Cell wall hydrolase</fullName>
    </submittedName>
</protein>
<feature type="domain" description="Cell wall hydrolase SleB" evidence="1">
    <location>
        <begin position="143"/>
        <end position="252"/>
    </location>
</feature>
<dbReference type="EMBL" id="QFYP01000001">
    <property type="protein sequence ID" value="RAK61800.1"/>
    <property type="molecule type" value="Genomic_DNA"/>
</dbReference>
<evidence type="ECO:0000313" key="2">
    <source>
        <dbReference type="EMBL" id="RAK61800.1"/>
    </source>
</evidence>
<sequence>MKIGTQASAEWRVLLSAALIGSGVGMALGAAYMVGGMAQAATDYSRAARIAEAASGGFSESVLQREVAAMDPGALRLAREHDPFTSAGAAERDRQAAIIATRLERRADSRVATISYGAQPGTALDSSRDLDCLTSAVYFEARGETPRGQAAVAQVVLNRVKNPSFPKTVCGVVFQGAARHTGCQFSFACDGSMRGRREATAWDRARKVAARALSGAVLADVGSATHFHTTGVAPVWGPRMLRVAQVGLHVFYRFNPHANDRGLTTERAVFASLPTPPAPTEFRLASALVDKASEAAAPVVITPAAPALAAQPTPTATLEAKPQAKVLDVPPVGLTKASDQAAARPAATNAS</sequence>
<dbReference type="Gene3D" id="1.10.10.2520">
    <property type="entry name" value="Cell wall hydrolase SleB, domain 1"/>
    <property type="match status" value="1"/>
</dbReference>
<gene>
    <name evidence="2" type="ORF">DJ021_12050</name>
</gene>
<accession>A0A328B359</accession>
<evidence type="ECO:0000259" key="1">
    <source>
        <dbReference type="Pfam" id="PF07486"/>
    </source>
</evidence>
<dbReference type="GO" id="GO:0016787">
    <property type="term" value="F:hydrolase activity"/>
    <property type="evidence" value="ECO:0007669"/>
    <property type="project" value="UniProtKB-KW"/>
</dbReference>
<keyword evidence="2" id="KW-0378">Hydrolase</keyword>
<dbReference type="InterPro" id="IPR011105">
    <property type="entry name" value="Cell_wall_hydrolase_SleB"/>
</dbReference>
<dbReference type="AlphaFoldDB" id="A0A328B359"/>